<keyword evidence="3" id="KW-1185">Reference proteome</keyword>
<comment type="caution">
    <text evidence="2">The sequence shown here is derived from an EMBL/GenBank/DDBJ whole genome shotgun (WGS) entry which is preliminary data.</text>
</comment>
<dbReference type="EMBL" id="RAQO01000004">
    <property type="protein sequence ID" value="RKF19572.1"/>
    <property type="molecule type" value="Genomic_DNA"/>
</dbReference>
<dbReference type="RefSeq" id="WP_120353577.1">
    <property type="nucleotide sequence ID" value="NZ_RAQO01000004.1"/>
</dbReference>
<evidence type="ECO:0000256" key="1">
    <source>
        <dbReference type="SAM" id="MobiDB-lite"/>
    </source>
</evidence>
<protein>
    <submittedName>
        <fullName evidence="2">Uncharacterized protein</fullName>
    </submittedName>
</protein>
<proteinExistence type="predicted"/>
<evidence type="ECO:0000313" key="2">
    <source>
        <dbReference type="EMBL" id="RKF19572.1"/>
    </source>
</evidence>
<organism evidence="2 3">
    <name type="scientific">Alginatibacterium sediminis</name>
    <dbReference type="NCBI Taxonomy" id="2164068"/>
    <lineage>
        <taxon>Bacteria</taxon>
        <taxon>Pseudomonadati</taxon>
        <taxon>Pseudomonadota</taxon>
        <taxon>Gammaproteobacteria</taxon>
        <taxon>Alteromonadales</taxon>
        <taxon>Alteromonadaceae</taxon>
        <taxon>Alginatibacterium</taxon>
    </lineage>
</organism>
<accession>A0A420EFU1</accession>
<gene>
    <name evidence="2" type="ORF">DBZ36_03660</name>
</gene>
<dbReference type="AlphaFoldDB" id="A0A420EFU1"/>
<reference evidence="2 3" key="1">
    <citation type="submission" date="2018-09" db="EMBL/GenBank/DDBJ databases">
        <authorList>
            <person name="Wang Z."/>
        </authorList>
    </citation>
    <scope>NUCLEOTIDE SEQUENCE [LARGE SCALE GENOMIC DNA]</scope>
    <source>
        <strain evidence="2 3">ALS 81</strain>
    </source>
</reference>
<feature type="compositionally biased region" description="Basic and acidic residues" evidence="1">
    <location>
        <begin position="28"/>
        <end position="41"/>
    </location>
</feature>
<feature type="region of interest" description="Disordered" evidence="1">
    <location>
        <begin position="28"/>
        <end position="75"/>
    </location>
</feature>
<evidence type="ECO:0000313" key="3">
    <source>
        <dbReference type="Proteomes" id="UP000286482"/>
    </source>
</evidence>
<name>A0A420EFU1_9ALTE</name>
<dbReference type="Proteomes" id="UP000286482">
    <property type="component" value="Unassembled WGS sequence"/>
</dbReference>
<sequence>MSQDLIFPIISRLTGQVISPKERLRVERLSKKQKIDPHDQNSIESAEDNAAAARNKSRHQQQQEPDDDSHIDTFA</sequence>